<evidence type="ECO:0000313" key="1">
    <source>
        <dbReference type="EMBL" id="QPJ63452.1"/>
    </source>
</evidence>
<dbReference type="EMBL" id="CP048685">
    <property type="protein sequence ID" value="QPJ63452.1"/>
    <property type="molecule type" value="Genomic_DNA"/>
</dbReference>
<name>A0A7T0BYW7_9BACT</name>
<gene>
    <name evidence="1" type="ORF">G3M70_16860</name>
</gene>
<dbReference type="Proteomes" id="UP000594688">
    <property type="component" value="Chromosome"/>
</dbReference>
<dbReference type="KEGG" id="nli:G3M70_16860"/>
<evidence type="ECO:0000313" key="2">
    <source>
        <dbReference type="Proteomes" id="UP000594688"/>
    </source>
</evidence>
<reference evidence="1 2" key="1">
    <citation type="submission" date="2020-02" db="EMBL/GenBank/DDBJ databases">
        <title>Genomic and physiological characterization of two novel Nitrospinaceae genera.</title>
        <authorList>
            <person name="Mueller A.J."/>
            <person name="Jung M.-Y."/>
            <person name="Strachan C.R."/>
            <person name="Herbold C.W."/>
            <person name="Kirkegaard R.H."/>
            <person name="Daims H."/>
        </authorList>
    </citation>
    <scope>NUCLEOTIDE SEQUENCE [LARGE SCALE GENOMIC DNA]</scope>
    <source>
        <strain evidence="1">EB</strain>
    </source>
</reference>
<dbReference type="AlphaFoldDB" id="A0A7T0BYW7"/>
<accession>A0A7T0BYW7</accession>
<protein>
    <submittedName>
        <fullName evidence="1">Uncharacterized protein</fullName>
    </submittedName>
</protein>
<sequence length="129" mass="15571">MTDTFTSIQWIKDAFRDYYKPRLRKDLKRDPSQEELDQRFSEIYEKVRLTLLVGINQGVGIQFYEIAQFTLEEFNTFRFNTKDYLQERFGGGNYKLNFYEIDSFIVTVNFKIYNVDPKWEHLLPEGIKV</sequence>
<organism evidence="1 2">
    <name type="scientific">Candidatus Nitronauta litoralis</name>
    <dbReference type="NCBI Taxonomy" id="2705533"/>
    <lineage>
        <taxon>Bacteria</taxon>
        <taxon>Pseudomonadati</taxon>
        <taxon>Nitrospinota/Tectimicrobiota group</taxon>
        <taxon>Nitrospinota</taxon>
        <taxon>Nitrospinia</taxon>
        <taxon>Nitrospinales</taxon>
        <taxon>Nitrospinaceae</taxon>
        <taxon>Candidatus Nitronauta</taxon>
    </lineage>
</organism>
<proteinExistence type="predicted"/>